<evidence type="ECO:0000256" key="4">
    <source>
        <dbReference type="ARBA" id="ARBA00022840"/>
    </source>
</evidence>
<dbReference type="InterPro" id="IPR049730">
    <property type="entry name" value="SNF2/RAD54-like_C"/>
</dbReference>
<dbReference type="PROSITE" id="PS51192">
    <property type="entry name" value="HELICASE_ATP_BIND_1"/>
    <property type="match status" value="1"/>
</dbReference>
<proteinExistence type="predicted"/>
<accession>A0A290Q9R3</accession>
<dbReference type="PROSITE" id="PS51194">
    <property type="entry name" value="HELICASE_CTER"/>
    <property type="match status" value="1"/>
</dbReference>
<sequence>MSSAALILFNPGALVRARGREWVVQPGSSDSLLKLRPLGGSEEDITTLLPGLEPEAPTAATFPEPDPALRGNHTAAVLLRDALQLKLRAGAGPFRSFANIAVEPRAYQLVPLLMALRQPTVRLLIADDVGIGKTIEAGLIARELHDRGEIARFAVLCPPHLVDQWCSELARHFHFQAIALTSASVTRLEKNLPPGVSLFEHHPVVVVSLDYIKSDRHRAHFLSIAPECIIVDEAHSCSTGGQGRQLRFELLKQLADDVERHLILLTATPHSGDDTAFHNLLSLLRPDFARLADADATTHQRLREDLANHFVQRRRRDIEEWQDVSVFPKRLTAEITYRLTGAWGEFFDAVQDYCIGLAERTEAIGGAGRHMIWYATLALLRCVGSSPAAAERALNTRLTGTLEEMEALADEARLQDGDETDLSANDFEPAGALAETAQLKALIANARSLAGQKGDPKLKALCEHIQELLATGARPVVFCRYLATAHYVAAHLREHFKKATVDAVTGELTPEERELRVSDLAEAEQPILVATDCLSEGVNLQHGYTAVVHYDLAWNPTRHEQREGRVDRFGQKAKEVRCTMLYGQDNPVDGFILNVILRKAEAIRKDLGVLVPLPKDAERMNHAMIKAALLKRNRATRHADQLDFGFEKLLGEELKPLTTAWEDARENAKINRTVFAQRRIKPEEVLPEWRRQLDLIGDEAAIARFVQNACARLNAPLEPTRNAWRFLPKHLPPALRERLAQEDIDRDLLIDFHYPPDPRSHFIHRTHPLVAILADHLLEGALQDESSLAARCAATVTVDVSVVTTVFLLRLRYQLSSQKRGVTRTLMAEETVAIALEGRIDPRWIDDTGVLQLLEVKPSGNTGTEAATREITHALTLLRASTGRLENLARQRADALLQDHRRIREAADDQGRYAVTPSLPVDVIGVYVLLPDIL</sequence>
<dbReference type="Proteomes" id="UP000217265">
    <property type="component" value="Chromosome"/>
</dbReference>
<dbReference type="RefSeq" id="WP_096056804.1">
    <property type="nucleotide sequence ID" value="NZ_CP023344.1"/>
</dbReference>
<dbReference type="InterPro" id="IPR000330">
    <property type="entry name" value="SNF2_N"/>
</dbReference>
<evidence type="ECO:0000256" key="3">
    <source>
        <dbReference type="ARBA" id="ARBA00022806"/>
    </source>
</evidence>
<dbReference type="GO" id="GO:0016787">
    <property type="term" value="F:hydrolase activity"/>
    <property type="evidence" value="ECO:0007669"/>
    <property type="project" value="UniProtKB-KW"/>
</dbReference>
<feature type="domain" description="Helicase ATP-binding" evidence="5">
    <location>
        <begin position="114"/>
        <end position="287"/>
    </location>
</feature>
<dbReference type="PANTHER" id="PTHR45766">
    <property type="entry name" value="DNA ANNEALING HELICASE AND ENDONUCLEASE ZRANB3 FAMILY MEMBER"/>
    <property type="match status" value="1"/>
</dbReference>
<evidence type="ECO:0000256" key="2">
    <source>
        <dbReference type="ARBA" id="ARBA00022801"/>
    </source>
</evidence>
<dbReference type="Gene3D" id="3.40.50.300">
    <property type="entry name" value="P-loop containing nucleotide triphosphate hydrolases"/>
    <property type="match status" value="1"/>
</dbReference>
<evidence type="ECO:0000313" key="7">
    <source>
        <dbReference type="EMBL" id="ATC65173.1"/>
    </source>
</evidence>
<keyword evidence="8" id="KW-1185">Reference proteome</keyword>
<evidence type="ECO:0000256" key="1">
    <source>
        <dbReference type="ARBA" id="ARBA00022741"/>
    </source>
</evidence>
<evidence type="ECO:0000313" key="8">
    <source>
        <dbReference type="Proteomes" id="UP000217265"/>
    </source>
</evidence>
<protein>
    <submittedName>
        <fullName evidence="7">Helicase SNF2</fullName>
    </submittedName>
</protein>
<dbReference type="InterPro" id="IPR001650">
    <property type="entry name" value="Helicase_C-like"/>
</dbReference>
<name>A0A290Q9R3_9BACT</name>
<dbReference type="Gene3D" id="3.40.50.10810">
    <property type="entry name" value="Tandem AAA-ATPase domain"/>
    <property type="match status" value="1"/>
</dbReference>
<keyword evidence="4" id="KW-0067">ATP-binding</keyword>
<dbReference type="CDD" id="cd18011">
    <property type="entry name" value="DEXDc_RapA"/>
    <property type="match status" value="1"/>
</dbReference>
<keyword evidence="3 7" id="KW-0347">Helicase</keyword>
<dbReference type="SMART" id="SM00490">
    <property type="entry name" value="HELICc"/>
    <property type="match status" value="1"/>
</dbReference>
<dbReference type="EMBL" id="CP023344">
    <property type="protein sequence ID" value="ATC65173.1"/>
    <property type="molecule type" value="Genomic_DNA"/>
</dbReference>
<dbReference type="InterPro" id="IPR014001">
    <property type="entry name" value="Helicase_ATP-bd"/>
</dbReference>
<dbReference type="PANTHER" id="PTHR45766:SF6">
    <property type="entry name" value="SWI_SNF-RELATED MATRIX-ASSOCIATED ACTIN-DEPENDENT REGULATOR OF CHROMATIN SUBFAMILY A-LIKE PROTEIN 1"/>
    <property type="match status" value="1"/>
</dbReference>
<dbReference type="InterPro" id="IPR057342">
    <property type="entry name" value="DEXDc_RapA"/>
</dbReference>
<dbReference type="InterPro" id="IPR027417">
    <property type="entry name" value="P-loop_NTPase"/>
</dbReference>
<evidence type="ECO:0000259" key="6">
    <source>
        <dbReference type="PROSITE" id="PS51194"/>
    </source>
</evidence>
<gene>
    <name evidence="7" type="ORF">CMV30_15095</name>
</gene>
<dbReference type="InterPro" id="IPR038718">
    <property type="entry name" value="SNF2-like_sf"/>
</dbReference>
<dbReference type="Pfam" id="PF00176">
    <property type="entry name" value="SNF2-rel_dom"/>
    <property type="match status" value="1"/>
</dbReference>
<organism evidence="7 8">
    <name type="scientific">Nibricoccus aquaticus</name>
    <dbReference type="NCBI Taxonomy" id="2576891"/>
    <lineage>
        <taxon>Bacteria</taxon>
        <taxon>Pseudomonadati</taxon>
        <taxon>Verrucomicrobiota</taxon>
        <taxon>Opitutia</taxon>
        <taxon>Opitutales</taxon>
        <taxon>Opitutaceae</taxon>
        <taxon>Nibricoccus</taxon>
    </lineage>
</organism>
<dbReference type="OrthoDB" id="9814088at2"/>
<keyword evidence="1" id="KW-0547">Nucleotide-binding</keyword>
<reference evidence="7 8" key="1">
    <citation type="submission" date="2017-09" db="EMBL/GenBank/DDBJ databases">
        <title>Complete genome sequence of Verrucomicrobial strain HZ-65, isolated from freshwater.</title>
        <authorList>
            <person name="Choi A."/>
        </authorList>
    </citation>
    <scope>NUCLEOTIDE SEQUENCE [LARGE SCALE GENOMIC DNA]</scope>
    <source>
        <strain evidence="7 8">HZ-65</strain>
    </source>
</reference>
<dbReference type="SMART" id="SM00487">
    <property type="entry name" value="DEXDc"/>
    <property type="match status" value="1"/>
</dbReference>
<keyword evidence="2" id="KW-0378">Hydrolase</keyword>
<dbReference type="SUPFAM" id="SSF52540">
    <property type="entry name" value="P-loop containing nucleoside triphosphate hydrolases"/>
    <property type="match status" value="1"/>
</dbReference>
<evidence type="ECO:0000259" key="5">
    <source>
        <dbReference type="PROSITE" id="PS51192"/>
    </source>
</evidence>
<dbReference type="KEGG" id="vbh:CMV30_15095"/>
<dbReference type="Pfam" id="PF00271">
    <property type="entry name" value="Helicase_C"/>
    <property type="match status" value="1"/>
</dbReference>
<feature type="domain" description="Helicase C-terminal" evidence="6">
    <location>
        <begin position="457"/>
        <end position="618"/>
    </location>
</feature>
<dbReference type="CDD" id="cd18793">
    <property type="entry name" value="SF2_C_SNF"/>
    <property type="match status" value="1"/>
</dbReference>
<dbReference type="GO" id="GO:0004386">
    <property type="term" value="F:helicase activity"/>
    <property type="evidence" value="ECO:0007669"/>
    <property type="project" value="UniProtKB-KW"/>
</dbReference>
<dbReference type="GO" id="GO:0005524">
    <property type="term" value="F:ATP binding"/>
    <property type="evidence" value="ECO:0007669"/>
    <property type="project" value="UniProtKB-KW"/>
</dbReference>
<dbReference type="AlphaFoldDB" id="A0A290Q9R3"/>